<dbReference type="SMART" id="SM01217">
    <property type="entry name" value="Fn3_like"/>
    <property type="match status" value="1"/>
</dbReference>
<dbReference type="InterPro" id="IPR002772">
    <property type="entry name" value="Glyco_hydro_3_C"/>
</dbReference>
<feature type="domain" description="Fibronectin type III-like" evidence="12">
    <location>
        <begin position="658"/>
        <end position="728"/>
    </location>
</feature>
<dbReference type="GO" id="GO:0009044">
    <property type="term" value="F:xylan 1,4-beta-xylosidase activity"/>
    <property type="evidence" value="ECO:0007669"/>
    <property type="project" value="UniProtKB-EC"/>
</dbReference>
<evidence type="ECO:0000313" key="14">
    <source>
        <dbReference type="Proteomes" id="UP001321760"/>
    </source>
</evidence>
<keyword evidence="4" id="KW-0732">Signal</keyword>
<gene>
    <name evidence="13" type="ORF">QBC34DRAFT_295256</name>
</gene>
<dbReference type="GO" id="GO:0031222">
    <property type="term" value="P:arabinan catabolic process"/>
    <property type="evidence" value="ECO:0007669"/>
    <property type="project" value="TreeGrafter"/>
</dbReference>
<dbReference type="EC" id="3.2.1.37" evidence="11"/>
<dbReference type="Gene3D" id="3.40.50.1700">
    <property type="entry name" value="Glycoside hydrolase family 3 C-terminal domain"/>
    <property type="match status" value="1"/>
</dbReference>
<organism evidence="13 14">
    <name type="scientific">Podospora aff. communis PSN243</name>
    <dbReference type="NCBI Taxonomy" id="3040156"/>
    <lineage>
        <taxon>Eukaryota</taxon>
        <taxon>Fungi</taxon>
        <taxon>Dikarya</taxon>
        <taxon>Ascomycota</taxon>
        <taxon>Pezizomycotina</taxon>
        <taxon>Sordariomycetes</taxon>
        <taxon>Sordariomycetidae</taxon>
        <taxon>Sordariales</taxon>
        <taxon>Podosporaceae</taxon>
        <taxon>Podospora</taxon>
    </lineage>
</organism>
<dbReference type="InterPro" id="IPR001764">
    <property type="entry name" value="Glyco_hydro_3_N"/>
</dbReference>
<dbReference type="EMBL" id="MU865928">
    <property type="protein sequence ID" value="KAK4451397.1"/>
    <property type="molecule type" value="Genomic_DNA"/>
</dbReference>
<sequence>MGVGVVGGFEFPDCVSGPLASNTVCDLKAAPADRAAALVRAMDISEKLVNLVDMSLGAKRIGLPPYAWWNEALHGVAASPGVSFNWTGSAFSHATSFPNTISMAAGFDDDMIYKIGDIISTEARAFINAGRAGLEYWTPNVNPYKDPRWGRGHETPGEDPVLIKGFTKSMLAGLEGTGSIRKIIATCKHYAAYDLERWKGAVRHRFNAVVSSQDLSEYYLPPFQQCARDSKVGSFMCAYNALNGTPACASTYLMDDILRKHWNWTEHNNFITSDCNAVQDFLPIQHNFSQTPAEAAAAALKAGADTICEVPQWPPLSDIVGAYNQTLLSEAIIDRALKRLYEGLIRAGYFDPASASPYRSIGWSDVNTPQARNLAYQSAVDGLVLLKNDGTLPLKLQRKSLALIGFWANGGAQMLGGYSGFPPYLHSPVYAAHQLNITYYTQPGPPAKAEASLNSSWIAPTLSATDKADVVIYFGGTDTTIAAEDTDRESIAWPSAQLSLINRLATLGKPLIVVHLGDQVDDTPLLTNPNISAIIWAGYPGQSGGTAVLDVIRGKAAPAGWLPVTQYPAKYVDQIPMTEMTLRPKANQPGRTYRWYSDAVLPFGYGLHHTTFNTTLSPPIPPSSPSLLSNCTSTHPDLCSFATVPFTVTNTGFVKSDYVALLFVSGEFGPKPYPIKTLVGYKRMRNIEPGKTAMGEIELSLGSIARTDESGNLVLYPGKYKLVSDVDGRSEVVFELQGEERVLDWFPQPGGGVSAEGRGVTGMGDLKMVGAVVKK</sequence>
<keyword evidence="7" id="KW-0119">Carbohydrate metabolism</keyword>
<evidence type="ECO:0000256" key="9">
    <source>
        <dbReference type="ARBA" id="ARBA00023326"/>
    </source>
</evidence>
<evidence type="ECO:0000256" key="3">
    <source>
        <dbReference type="ARBA" id="ARBA00022651"/>
    </source>
</evidence>
<dbReference type="PANTHER" id="PTHR42721:SF3">
    <property type="entry name" value="BETA-D-XYLOSIDASE 5-RELATED"/>
    <property type="match status" value="1"/>
</dbReference>
<evidence type="ECO:0000256" key="7">
    <source>
        <dbReference type="ARBA" id="ARBA00023277"/>
    </source>
</evidence>
<evidence type="ECO:0000256" key="5">
    <source>
        <dbReference type="ARBA" id="ARBA00022801"/>
    </source>
</evidence>
<proteinExistence type="inferred from homology"/>
<dbReference type="Pfam" id="PF00933">
    <property type="entry name" value="Glyco_hydro_3"/>
    <property type="match status" value="1"/>
</dbReference>
<evidence type="ECO:0000256" key="4">
    <source>
        <dbReference type="ARBA" id="ARBA00022729"/>
    </source>
</evidence>
<reference evidence="13" key="1">
    <citation type="journal article" date="2023" name="Mol. Phylogenet. Evol.">
        <title>Genome-scale phylogeny and comparative genomics of the fungal order Sordariales.</title>
        <authorList>
            <person name="Hensen N."/>
            <person name="Bonometti L."/>
            <person name="Westerberg I."/>
            <person name="Brannstrom I.O."/>
            <person name="Guillou S."/>
            <person name="Cros-Aarteil S."/>
            <person name="Calhoun S."/>
            <person name="Haridas S."/>
            <person name="Kuo A."/>
            <person name="Mondo S."/>
            <person name="Pangilinan J."/>
            <person name="Riley R."/>
            <person name="LaButti K."/>
            <person name="Andreopoulos B."/>
            <person name="Lipzen A."/>
            <person name="Chen C."/>
            <person name="Yan M."/>
            <person name="Daum C."/>
            <person name="Ng V."/>
            <person name="Clum A."/>
            <person name="Steindorff A."/>
            <person name="Ohm R.A."/>
            <person name="Martin F."/>
            <person name="Silar P."/>
            <person name="Natvig D.O."/>
            <person name="Lalanne C."/>
            <person name="Gautier V."/>
            <person name="Ament-Velasquez S.L."/>
            <person name="Kruys A."/>
            <person name="Hutchinson M.I."/>
            <person name="Powell A.J."/>
            <person name="Barry K."/>
            <person name="Miller A.N."/>
            <person name="Grigoriev I.V."/>
            <person name="Debuchy R."/>
            <person name="Gladieux P."/>
            <person name="Hiltunen Thoren M."/>
            <person name="Johannesson H."/>
        </authorList>
    </citation>
    <scope>NUCLEOTIDE SEQUENCE</scope>
    <source>
        <strain evidence="13">PSN243</strain>
    </source>
</reference>
<dbReference type="InterPro" id="IPR013783">
    <property type="entry name" value="Ig-like_fold"/>
</dbReference>
<dbReference type="PRINTS" id="PR00133">
    <property type="entry name" value="GLHYDRLASE3"/>
</dbReference>
<comment type="caution">
    <text evidence="13">The sequence shown here is derived from an EMBL/GenBank/DDBJ whole genome shotgun (WGS) entry which is preliminary data.</text>
</comment>
<keyword evidence="6" id="KW-0325">Glycoprotein</keyword>
<evidence type="ECO:0000259" key="12">
    <source>
        <dbReference type="SMART" id="SM01217"/>
    </source>
</evidence>
<evidence type="ECO:0000256" key="2">
    <source>
        <dbReference type="ARBA" id="ARBA00005336"/>
    </source>
</evidence>
<protein>
    <recommendedName>
        <fullName evidence="11">xylan 1,4-beta-xylosidase</fullName>
        <ecNumber evidence="11">3.2.1.37</ecNumber>
    </recommendedName>
</protein>
<evidence type="ECO:0000256" key="11">
    <source>
        <dbReference type="ARBA" id="ARBA00026107"/>
    </source>
</evidence>
<keyword evidence="9" id="KW-0624">Polysaccharide degradation</keyword>
<dbReference type="SUPFAM" id="SSF51445">
    <property type="entry name" value="(Trans)glycosidases"/>
    <property type="match status" value="1"/>
</dbReference>
<keyword evidence="5" id="KW-0378">Hydrolase</keyword>
<comment type="catalytic activity">
    <reaction evidence="10">
        <text>Hydrolysis of (1-&gt;4)-beta-D-xylans, to remove successive D-xylose residues from the non-reducing termini.</text>
        <dbReference type="EC" id="3.2.1.37"/>
    </reaction>
</comment>
<dbReference type="InterPro" id="IPR036881">
    <property type="entry name" value="Glyco_hydro_3_C_sf"/>
</dbReference>
<evidence type="ECO:0000256" key="6">
    <source>
        <dbReference type="ARBA" id="ARBA00023180"/>
    </source>
</evidence>
<dbReference type="GO" id="GO:0045493">
    <property type="term" value="P:xylan catabolic process"/>
    <property type="evidence" value="ECO:0007669"/>
    <property type="project" value="UniProtKB-KW"/>
</dbReference>
<comment type="similarity">
    <text evidence="2">Belongs to the glycosyl hydrolase 3 family.</text>
</comment>
<evidence type="ECO:0000256" key="10">
    <source>
        <dbReference type="ARBA" id="ARBA00024574"/>
    </source>
</evidence>
<name>A0AAV9GT24_9PEZI</name>
<dbReference type="Proteomes" id="UP001321760">
    <property type="component" value="Unassembled WGS sequence"/>
</dbReference>
<dbReference type="Pfam" id="PF01915">
    <property type="entry name" value="Glyco_hydro_3_C"/>
    <property type="match status" value="1"/>
</dbReference>
<dbReference type="Gene3D" id="2.60.40.10">
    <property type="entry name" value="Immunoglobulins"/>
    <property type="match status" value="1"/>
</dbReference>
<dbReference type="AlphaFoldDB" id="A0AAV9GT24"/>
<dbReference type="InterPro" id="IPR044993">
    <property type="entry name" value="BXL"/>
</dbReference>
<keyword evidence="14" id="KW-1185">Reference proteome</keyword>
<dbReference type="InterPro" id="IPR017853">
    <property type="entry name" value="GH"/>
</dbReference>
<keyword evidence="8" id="KW-0326">Glycosidase</keyword>
<dbReference type="InterPro" id="IPR026891">
    <property type="entry name" value="Fn3-like"/>
</dbReference>
<dbReference type="InterPro" id="IPR036962">
    <property type="entry name" value="Glyco_hydro_3_N_sf"/>
</dbReference>
<evidence type="ECO:0000256" key="8">
    <source>
        <dbReference type="ARBA" id="ARBA00023295"/>
    </source>
</evidence>
<dbReference type="GO" id="GO:0046556">
    <property type="term" value="F:alpha-L-arabinofuranosidase activity"/>
    <property type="evidence" value="ECO:0007669"/>
    <property type="project" value="TreeGrafter"/>
</dbReference>
<dbReference type="SUPFAM" id="SSF52279">
    <property type="entry name" value="Beta-D-glucan exohydrolase, C-terminal domain"/>
    <property type="match status" value="1"/>
</dbReference>
<evidence type="ECO:0000313" key="13">
    <source>
        <dbReference type="EMBL" id="KAK4451397.1"/>
    </source>
</evidence>
<comment type="pathway">
    <text evidence="1">Glycan degradation; xylan degradation.</text>
</comment>
<evidence type="ECO:0000256" key="1">
    <source>
        <dbReference type="ARBA" id="ARBA00004851"/>
    </source>
</evidence>
<dbReference type="PANTHER" id="PTHR42721">
    <property type="entry name" value="SUGAR HYDROLASE-RELATED"/>
    <property type="match status" value="1"/>
</dbReference>
<accession>A0AAV9GT24</accession>
<dbReference type="Gene3D" id="3.20.20.300">
    <property type="entry name" value="Glycoside hydrolase, family 3, N-terminal domain"/>
    <property type="match status" value="1"/>
</dbReference>
<reference evidence="13" key="2">
    <citation type="submission" date="2023-05" db="EMBL/GenBank/DDBJ databases">
        <authorList>
            <consortium name="Lawrence Berkeley National Laboratory"/>
            <person name="Steindorff A."/>
            <person name="Hensen N."/>
            <person name="Bonometti L."/>
            <person name="Westerberg I."/>
            <person name="Brannstrom I.O."/>
            <person name="Guillou S."/>
            <person name="Cros-Aarteil S."/>
            <person name="Calhoun S."/>
            <person name="Haridas S."/>
            <person name="Kuo A."/>
            <person name="Mondo S."/>
            <person name="Pangilinan J."/>
            <person name="Riley R."/>
            <person name="Labutti K."/>
            <person name="Andreopoulos B."/>
            <person name="Lipzen A."/>
            <person name="Chen C."/>
            <person name="Yanf M."/>
            <person name="Daum C."/>
            <person name="Ng V."/>
            <person name="Clum A."/>
            <person name="Ohm R."/>
            <person name="Martin F."/>
            <person name="Silar P."/>
            <person name="Natvig D."/>
            <person name="Lalanne C."/>
            <person name="Gautier V."/>
            <person name="Ament-Velasquez S.L."/>
            <person name="Kruys A."/>
            <person name="Hutchinson M.I."/>
            <person name="Powell A.J."/>
            <person name="Barry K."/>
            <person name="Miller A.N."/>
            <person name="Grigoriev I.V."/>
            <person name="Debuchy R."/>
            <person name="Gladieux P."/>
            <person name="Thoren M.H."/>
            <person name="Johannesson H."/>
        </authorList>
    </citation>
    <scope>NUCLEOTIDE SEQUENCE</scope>
    <source>
        <strain evidence="13">PSN243</strain>
    </source>
</reference>
<keyword evidence="3" id="KW-0858">Xylan degradation</keyword>